<dbReference type="InterPro" id="IPR050439">
    <property type="entry name" value="ADAMTS_ADAMTS-like"/>
</dbReference>
<dbReference type="SUPFAM" id="SSF82895">
    <property type="entry name" value="TSP-1 type 1 repeat"/>
    <property type="match status" value="1"/>
</dbReference>
<evidence type="ECO:0000313" key="4">
    <source>
        <dbReference type="EMBL" id="RXM99523.1"/>
    </source>
</evidence>
<dbReference type="PANTHER" id="PTHR13723">
    <property type="entry name" value="ADAMTS A DISINTEGRIN AND METALLOPROTEASE WITH THROMBOSPONDIN MOTIFS PROTEASE"/>
    <property type="match status" value="1"/>
</dbReference>
<evidence type="ECO:0000256" key="2">
    <source>
        <dbReference type="ARBA" id="ARBA00022525"/>
    </source>
</evidence>
<comment type="subcellular location">
    <subcellularLocation>
        <location evidence="1">Secreted</location>
    </subcellularLocation>
</comment>
<sequence>MHCRYNQEVLRATTDMRERVQNVSQDPPLVRKVKRQGDYWAPWGEWGECSRTCGSGITTRSRQCYSSRTDGGTSCVGPTRNFRSCNIQVKDNPEGGS</sequence>
<gene>
    <name evidence="4" type="ORF">EOD39_11359</name>
</gene>
<proteinExistence type="predicted"/>
<evidence type="ECO:0000256" key="1">
    <source>
        <dbReference type="ARBA" id="ARBA00004613"/>
    </source>
</evidence>
<dbReference type="GO" id="GO:0005576">
    <property type="term" value="C:extracellular region"/>
    <property type="evidence" value="ECO:0007669"/>
    <property type="project" value="UniProtKB-SubCell"/>
</dbReference>
<organism evidence="4 5">
    <name type="scientific">Acipenser ruthenus</name>
    <name type="common">Sterlet sturgeon</name>
    <dbReference type="NCBI Taxonomy" id="7906"/>
    <lineage>
        <taxon>Eukaryota</taxon>
        <taxon>Metazoa</taxon>
        <taxon>Chordata</taxon>
        <taxon>Craniata</taxon>
        <taxon>Vertebrata</taxon>
        <taxon>Euteleostomi</taxon>
        <taxon>Actinopterygii</taxon>
        <taxon>Chondrostei</taxon>
        <taxon>Acipenseriformes</taxon>
        <taxon>Acipenseridae</taxon>
        <taxon>Acipenser</taxon>
    </lineage>
</organism>
<protein>
    <submittedName>
        <fullName evidence="4">Papilin</fullName>
    </submittedName>
</protein>
<keyword evidence="3" id="KW-1015">Disulfide bond</keyword>
<dbReference type="Pfam" id="PF00090">
    <property type="entry name" value="TSP_1"/>
    <property type="match status" value="1"/>
</dbReference>
<comment type="caution">
    <text evidence="4">The sequence shown here is derived from an EMBL/GenBank/DDBJ whole genome shotgun (WGS) entry which is preliminary data.</text>
</comment>
<dbReference type="SMART" id="SM00209">
    <property type="entry name" value="TSP1"/>
    <property type="match status" value="1"/>
</dbReference>
<dbReference type="PANTHER" id="PTHR13723:SF281">
    <property type="entry name" value="PAPILIN"/>
    <property type="match status" value="1"/>
</dbReference>
<name>A0A662YU67_ACIRT</name>
<dbReference type="InterPro" id="IPR000884">
    <property type="entry name" value="TSP1_rpt"/>
</dbReference>
<dbReference type="Gene3D" id="2.20.100.10">
    <property type="entry name" value="Thrombospondin type-1 (TSP1) repeat"/>
    <property type="match status" value="1"/>
</dbReference>
<dbReference type="InterPro" id="IPR036383">
    <property type="entry name" value="TSP1_rpt_sf"/>
</dbReference>
<dbReference type="GO" id="GO:0006508">
    <property type="term" value="P:proteolysis"/>
    <property type="evidence" value="ECO:0007669"/>
    <property type="project" value="TreeGrafter"/>
</dbReference>
<evidence type="ECO:0000313" key="5">
    <source>
        <dbReference type="Proteomes" id="UP000289886"/>
    </source>
</evidence>
<evidence type="ECO:0000256" key="3">
    <source>
        <dbReference type="ARBA" id="ARBA00023157"/>
    </source>
</evidence>
<accession>A0A662YU67</accession>
<dbReference type="AlphaFoldDB" id="A0A662YU67"/>
<dbReference type="PROSITE" id="PS50092">
    <property type="entry name" value="TSP1"/>
    <property type="match status" value="1"/>
</dbReference>
<dbReference type="FunFam" id="2.20.100.10:FF:000001">
    <property type="entry name" value="semaphorin-5A isoform X1"/>
    <property type="match status" value="1"/>
</dbReference>
<keyword evidence="2" id="KW-0964">Secreted</keyword>
<reference evidence="4 5" key="1">
    <citation type="submission" date="2019-01" db="EMBL/GenBank/DDBJ databases">
        <title>Draft Genome and Complete Hox-Cluster Characterization of the Sterlet Sturgeon (Acipenser ruthenus).</title>
        <authorList>
            <person name="Wei Q."/>
        </authorList>
    </citation>
    <scope>NUCLEOTIDE SEQUENCE [LARGE SCALE GENOMIC DNA]</scope>
    <source>
        <strain evidence="4">WHYD16114868_AA</strain>
        <tissue evidence="4">Blood</tissue>
    </source>
</reference>
<dbReference type="Proteomes" id="UP000289886">
    <property type="component" value="Unassembled WGS sequence"/>
</dbReference>
<keyword evidence="5" id="KW-1185">Reference proteome</keyword>
<dbReference type="GO" id="GO:0030198">
    <property type="term" value="P:extracellular matrix organization"/>
    <property type="evidence" value="ECO:0007669"/>
    <property type="project" value="TreeGrafter"/>
</dbReference>
<dbReference type="PRINTS" id="PR01705">
    <property type="entry name" value="TSP1REPEAT"/>
</dbReference>
<dbReference type="GO" id="GO:0031012">
    <property type="term" value="C:extracellular matrix"/>
    <property type="evidence" value="ECO:0007669"/>
    <property type="project" value="TreeGrafter"/>
</dbReference>
<dbReference type="GO" id="GO:0004222">
    <property type="term" value="F:metalloendopeptidase activity"/>
    <property type="evidence" value="ECO:0007669"/>
    <property type="project" value="TreeGrafter"/>
</dbReference>
<dbReference type="EMBL" id="SCEB01000357">
    <property type="protein sequence ID" value="RXM99523.1"/>
    <property type="molecule type" value="Genomic_DNA"/>
</dbReference>